<sequence length="1256" mass="142579">MRRKGNLKYCVLYESCCLTGRERKQYCMQGGNMETKIVSVLLSFVLLMGNINLSSSGTIQERGTPCRRAEVQEQDMFQEEGSSKRDMSQKEEEASKEETSQKEEETGKRYMPKKEEKIQDQELCPEEERMKKPDAFQKEADGTLLFEEMNLPVFAAAKAAENEKYVVRNGYFYIFVRKQGESAENGHWYKLNMSVPKLTAQKSQDIAWEMTYIGKMPKKDLDHVVEWIKVRGDKASSEKDNYSLEIEKGKNWEKTRQDGLGIKPVMGEPAPNLESLRPQGYPYKERYYMLCGKLMFTVKGYRMYFDNSVFHDMKGMDIEKENSQIQKKDSKLDEGEVSWTGDGYFKFAIDTNNVGMTNYGASGEFHHSMYGFYLKPNQYTVAYHANGGIGTMKSQPAVYDENLTLRKNSFVREGYTFAGWNMASNGKGTAYEGGECVKNLTDAHKETITLYAQWRPNKLAVTYHANGGTSAGKPYQIGTYVNHWSYETPASPPEKFASFGLAKMGYSKRTGAEWNTAADGTGVSYDENQVYGMLDYAADLKSGDRSRLLYAQWEPNLYSVTLDKKLTGLEAGGTDVIYEKYENGWYFDKGCTAILKDKTRTGSIVVPKKSGYIFQGYYDAEAGGVQMIDASGKMTSAGISDFKQLGNATWYARYHCLISCEDYADVPCDFEKTAGDNRESTRILIAGEKDQVTVKAGQTGITVSLTGKPAGTAIGRFCSVAAGGSASGSAGNTQSVTLPLTPQEGAAYHLKVSGAGKVLFDQAVYYKGGRFRTLIKLGTKEKKEIAQGGAAAGSLWGTLDTAYPLYRYIGCSELKNIQSPGSVYRYFQYRDVNMAYSGNGATSGKNILEYDVPLENMYRFRQNGFVREEMKTKHTEDGRPYECRVRYAFAGWQLSTGRPYRQQEQELALEIYRQAQEEQALLNRTLEAVDSYQVEDPGKKENHAEEYINFLAKWNAFPTIAVTPGKSLEFYEGEEVTRENLVDCLTVHDEEDNHKENRPYQPDLNDKVKIIKINYPKSRNGSQPAYEKVYKTDVPKDFLLDTYYLKLEKGETVEVMVTFSVTDSNGNTTEEEFPVKVKYNNYPEIISEDVFYYFKEEANKGEITEEVLTGRAAARDTEDGNITDKLNLKDFDSQVIKMQTESTTEFEITYQVTDAYKKTSYKTVKLVVTDEEAAIAEMPKYYVRYISKKYLDTLEENSVWREPENYAYLKRILENETAAETWEFTHEDVLAVQDWMSENRQGNGQDFLARFSHCRK</sequence>
<comment type="caution">
    <text evidence="1">The sequence shown here is derived from an EMBL/GenBank/DDBJ whole genome shotgun (WGS) entry which is preliminary data.</text>
</comment>
<gene>
    <name evidence="1" type="ORF">E5329_17600</name>
</gene>
<name>A0AC61RSQ0_9FIRM</name>
<dbReference type="Proteomes" id="UP000304953">
    <property type="component" value="Unassembled WGS sequence"/>
</dbReference>
<reference evidence="1" key="1">
    <citation type="submission" date="2019-04" db="EMBL/GenBank/DDBJ databases">
        <title>Microbes associate with the intestines of laboratory mice.</title>
        <authorList>
            <person name="Navarre W."/>
            <person name="Wong E."/>
            <person name="Huang K."/>
            <person name="Tropini C."/>
            <person name="Ng K."/>
            <person name="Yu B."/>
        </authorList>
    </citation>
    <scope>NUCLEOTIDE SEQUENCE</scope>
    <source>
        <strain evidence="1">NM01_1-7b</strain>
    </source>
</reference>
<evidence type="ECO:0000313" key="2">
    <source>
        <dbReference type="Proteomes" id="UP000304953"/>
    </source>
</evidence>
<keyword evidence="2" id="KW-1185">Reference proteome</keyword>
<protein>
    <submittedName>
        <fullName evidence="1">Uncharacterized protein</fullName>
    </submittedName>
</protein>
<organism evidence="1 2">
    <name type="scientific">Petralouisia muris</name>
    <dbReference type="NCBI Taxonomy" id="3032872"/>
    <lineage>
        <taxon>Bacteria</taxon>
        <taxon>Bacillati</taxon>
        <taxon>Bacillota</taxon>
        <taxon>Clostridia</taxon>
        <taxon>Lachnospirales</taxon>
        <taxon>Lachnospiraceae</taxon>
        <taxon>Petralouisia</taxon>
    </lineage>
</organism>
<evidence type="ECO:0000313" key="1">
    <source>
        <dbReference type="EMBL" id="TGY93655.1"/>
    </source>
</evidence>
<proteinExistence type="predicted"/>
<dbReference type="EMBL" id="SRYA01000039">
    <property type="protein sequence ID" value="TGY93655.1"/>
    <property type="molecule type" value="Genomic_DNA"/>
</dbReference>
<accession>A0AC61RSQ0</accession>